<dbReference type="WBParaSite" id="SVE_0333100.1">
    <property type="protein sequence ID" value="SVE_0333100.1"/>
    <property type="gene ID" value="SVE_0333100"/>
</dbReference>
<keyword evidence="2" id="KW-0472">Membrane</keyword>
<proteinExistence type="predicted"/>
<protein>
    <submittedName>
        <fullName evidence="4">Uncharacterized protein</fullName>
    </submittedName>
</protein>
<feature type="compositionally biased region" description="Polar residues" evidence="1">
    <location>
        <begin position="104"/>
        <end position="121"/>
    </location>
</feature>
<evidence type="ECO:0000313" key="4">
    <source>
        <dbReference type="WBParaSite" id="SVE_0333100.1"/>
    </source>
</evidence>
<keyword evidence="2" id="KW-1133">Transmembrane helix</keyword>
<accession>A0A0K0F3E8</accession>
<name>A0A0K0F3E8_STRVS</name>
<sequence>MLTAPESAFIFFIVLAIVITVILLLATIHCLIECRNYQNESENGESDLFDIIDLDKLIGRYEFIEKERIKRQLSNNCIYHQDILPYEYLRNKMLEEDIYDSIRTQKTSTSTDESTLPINSSPEEEKRKILKEELGELDKNDNVGFPINKKSPTPLERKRTWKGLDDDKLNDELKEISLPSYNNTGSQTTETLDKITAKEVLKKLLTIKKTVHPLETLV</sequence>
<feature type="transmembrane region" description="Helical" evidence="2">
    <location>
        <begin position="7"/>
        <end position="28"/>
    </location>
</feature>
<reference evidence="4" key="2">
    <citation type="submission" date="2015-08" db="UniProtKB">
        <authorList>
            <consortium name="WormBaseParasite"/>
        </authorList>
    </citation>
    <scope>IDENTIFICATION</scope>
</reference>
<keyword evidence="3" id="KW-1185">Reference proteome</keyword>
<dbReference type="AlphaFoldDB" id="A0A0K0F3E8"/>
<keyword evidence="2" id="KW-0812">Transmembrane</keyword>
<evidence type="ECO:0000313" key="3">
    <source>
        <dbReference type="Proteomes" id="UP000035680"/>
    </source>
</evidence>
<evidence type="ECO:0000256" key="2">
    <source>
        <dbReference type="SAM" id="Phobius"/>
    </source>
</evidence>
<dbReference type="Proteomes" id="UP000035680">
    <property type="component" value="Unassembled WGS sequence"/>
</dbReference>
<feature type="region of interest" description="Disordered" evidence="1">
    <location>
        <begin position="104"/>
        <end position="125"/>
    </location>
</feature>
<organism evidence="3 4">
    <name type="scientific">Strongyloides venezuelensis</name>
    <name type="common">Threadworm</name>
    <dbReference type="NCBI Taxonomy" id="75913"/>
    <lineage>
        <taxon>Eukaryota</taxon>
        <taxon>Metazoa</taxon>
        <taxon>Ecdysozoa</taxon>
        <taxon>Nematoda</taxon>
        <taxon>Chromadorea</taxon>
        <taxon>Rhabditida</taxon>
        <taxon>Tylenchina</taxon>
        <taxon>Panagrolaimomorpha</taxon>
        <taxon>Strongyloidoidea</taxon>
        <taxon>Strongyloididae</taxon>
        <taxon>Strongyloides</taxon>
    </lineage>
</organism>
<reference evidence="3" key="1">
    <citation type="submission" date="2014-07" db="EMBL/GenBank/DDBJ databases">
        <authorList>
            <person name="Martin A.A"/>
            <person name="De Silva N."/>
        </authorList>
    </citation>
    <scope>NUCLEOTIDE SEQUENCE</scope>
</reference>
<evidence type="ECO:0000256" key="1">
    <source>
        <dbReference type="SAM" id="MobiDB-lite"/>
    </source>
</evidence>